<dbReference type="GO" id="GO:0006506">
    <property type="term" value="P:GPI anchor biosynthetic process"/>
    <property type="evidence" value="ECO:0007669"/>
    <property type="project" value="TreeGrafter"/>
</dbReference>
<dbReference type="InterPro" id="IPR036691">
    <property type="entry name" value="Endo/exonu/phosph_ase_sf"/>
</dbReference>
<dbReference type="InterPro" id="IPR005135">
    <property type="entry name" value="Endo/exonuclease/phosphatase"/>
</dbReference>
<evidence type="ECO:0000259" key="1">
    <source>
        <dbReference type="Pfam" id="PF03372"/>
    </source>
</evidence>
<dbReference type="AlphaFoldDB" id="A0A399T6Y3"/>
<sequence>MNTKFIFFFLVYIQFFLVLPEAKAQEEQAPVKLKILCYNLRFGELASLEELAAFIKAQDPDIVALQEVDCRTYRERAPKQHGKDFATELGFRTGMLSAYGKTIDYAGGYYGIGILSKYPMASIERIFLPKTENGKEQRALLVAEVELQKQQYITFACTHLDYTNTLERQVQVDSLNEVLQKKTNPVILCGDFNAQPDSKEIKEGMRAWKIASNLEPTIPANDPKKTIDYIFCYPKDRWIATDAKTHNVQFSDHLPISSTVELK</sequence>
<dbReference type="GO" id="GO:0004519">
    <property type="term" value="F:endonuclease activity"/>
    <property type="evidence" value="ECO:0007669"/>
    <property type="project" value="UniProtKB-KW"/>
</dbReference>
<dbReference type="OrthoDB" id="712861at2"/>
<dbReference type="Gene3D" id="3.60.10.10">
    <property type="entry name" value="Endonuclease/exonuclease/phosphatase"/>
    <property type="match status" value="1"/>
</dbReference>
<dbReference type="SUPFAM" id="SSF56219">
    <property type="entry name" value="DNase I-like"/>
    <property type="match status" value="1"/>
</dbReference>
<proteinExistence type="predicted"/>
<dbReference type="GO" id="GO:0016020">
    <property type="term" value="C:membrane"/>
    <property type="evidence" value="ECO:0007669"/>
    <property type="project" value="GOC"/>
</dbReference>
<dbReference type="RefSeq" id="WP_119436052.1">
    <property type="nucleotide sequence ID" value="NZ_QWGR01000001.1"/>
</dbReference>
<dbReference type="PANTHER" id="PTHR14859:SF15">
    <property type="entry name" value="ENDONUCLEASE_EXONUCLEASE_PHOSPHATASE DOMAIN-CONTAINING PROTEIN"/>
    <property type="match status" value="1"/>
</dbReference>
<reference evidence="2 3" key="1">
    <citation type="submission" date="2018-08" db="EMBL/GenBank/DDBJ databases">
        <title>Pallidiluteibacterium maritimus gen. nov., sp. nov., isolated from coastal sediment.</title>
        <authorList>
            <person name="Zhou L.Y."/>
        </authorList>
    </citation>
    <scope>NUCLEOTIDE SEQUENCE [LARGE SCALE GENOMIC DNA]</scope>
    <source>
        <strain evidence="2 3">XSD2</strain>
    </source>
</reference>
<accession>A0A399T6Y3</accession>
<dbReference type="PANTHER" id="PTHR14859">
    <property type="entry name" value="CALCOFLUOR WHITE HYPERSENSITIVE PROTEIN PRECURSOR"/>
    <property type="match status" value="1"/>
</dbReference>
<keyword evidence="2" id="KW-0378">Hydrolase</keyword>
<keyword evidence="3" id="KW-1185">Reference proteome</keyword>
<name>A0A399T6Y3_9BACT</name>
<gene>
    <name evidence="2" type="ORF">D1614_01195</name>
</gene>
<evidence type="ECO:0000313" key="3">
    <source>
        <dbReference type="Proteomes" id="UP000265926"/>
    </source>
</evidence>
<dbReference type="EMBL" id="QWGR01000001">
    <property type="protein sequence ID" value="RIJ50582.1"/>
    <property type="molecule type" value="Genomic_DNA"/>
</dbReference>
<feature type="domain" description="Endonuclease/exonuclease/phosphatase" evidence="1">
    <location>
        <begin position="38"/>
        <end position="253"/>
    </location>
</feature>
<keyword evidence="2" id="KW-0255">Endonuclease</keyword>
<dbReference type="Proteomes" id="UP000265926">
    <property type="component" value="Unassembled WGS sequence"/>
</dbReference>
<keyword evidence="2" id="KW-0540">Nuclease</keyword>
<comment type="caution">
    <text evidence="2">The sequence shown here is derived from an EMBL/GenBank/DDBJ whole genome shotgun (WGS) entry which is preliminary data.</text>
</comment>
<organism evidence="2 3">
    <name type="scientific">Maribellus luteus</name>
    <dbReference type="NCBI Taxonomy" id="2305463"/>
    <lineage>
        <taxon>Bacteria</taxon>
        <taxon>Pseudomonadati</taxon>
        <taxon>Bacteroidota</taxon>
        <taxon>Bacteroidia</taxon>
        <taxon>Marinilabiliales</taxon>
        <taxon>Prolixibacteraceae</taxon>
        <taxon>Maribellus</taxon>
    </lineage>
</organism>
<evidence type="ECO:0000313" key="2">
    <source>
        <dbReference type="EMBL" id="RIJ50582.1"/>
    </source>
</evidence>
<dbReference type="Pfam" id="PF03372">
    <property type="entry name" value="Exo_endo_phos"/>
    <property type="match status" value="1"/>
</dbReference>
<dbReference type="InterPro" id="IPR051916">
    <property type="entry name" value="GPI-anchor_lipid_remodeler"/>
</dbReference>
<protein>
    <submittedName>
        <fullName evidence="2">Endonuclease</fullName>
    </submittedName>
</protein>